<keyword evidence="1" id="KW-0732">Signal</keyword>
<protein>
    <recommendedName>
        <fullName evidence="4">Chalcone isomerase domain-containing protein</fullName>
    </recommendedName>
</protein>
<dbReference type="KEGG" id="slom:PXH66_14685"/>
<evidence type="ECO:0000256" key="1">
    <source>
        <dbReference type="SAM" id="SignalP"/>
    </source>
</evidence>
<dbReference type="EMBL" id="CP119075">
    <property type="protein sequence ID" value="WED63580.1"/>
    <property type="molecule type" value="Genomic_DNA"/>
</dbReference>
<feature type="signal peptide" evidence="1">
    <location>
        <begin position="1"/>
        <end position="20"/>
    </location>
</feature>
<reference evidence="2" key="1">
    <citation type="submission" date="2023-03" db="EMBL/GenBank/DDBJ databases">
        <title>Lomoglobus Profundus gen. nov., sp. nov., a novel member of the phylum Verrucomicrobia, isolated from deep-marine sediment of South China Sea.</title>
        <authorList>
            <person name="Ahmad T."/>
            <person name="Ishaq S.E."/>
            <person name="Wang F."/>
        </authorList>
    </citation>
    <scope>NUCLEOTIDE SEQUENCE</scope>
    <source>
        <strain evidence="2">LMO-M01</strain>
    </source>
</reference>
<accession>A0AAE9ZVH2</accession>
<name>A0AAE9ZVH2_9BACT</name>
<dbReference type="AlphaFoldDB" id="A0AAE9ZVH2"/>
<organism evidence="2 3">
    <name type="scientific">Synoicihabitans lomoniglobus</name>
    <dbReference type="NCBI Taxonomy" id="2909285"/>
    <lineage>
        <taxon>Bacteria</taxon>
        <taxon>Pseudomonadati</taxon>
        <taxon>Verrucomicrobiota</taxon>
        <taxon>Opitutia</taxon>
        <taxon>Opitutales</taxon>
        <taxon>Opitutaceae</taxon>
        <taxon>Synoicihabitans</taxon>
    </lineage>
</organism>
<sequence>MGFHRLCFAGLISLTSGLMAQESVSAESTPPRVRALSPTVADAVTAALPKFQPNRPDSEADDWDLPEPKNQIIRLPRVVVEGTRPPVFTEREVHTDKGLAELAVKRYFTETGLALNSFTLPLVGMSKEAYAMMLWKQDERLRLIGELSEEADLTEAFGDPDRADQLRDYLNDTLAHPTLFLNPGSVALRDLRGQ</sequence>
<dbReference type="Proteomes" id="UP001218638">
    <property type="component" value="Chromosome"/>
</dbReference>
<gene>
    <name evidence="2" type="ORF">PXH66_14685</name>
</gene>
<keyword evidence="3" id="KW-1185">Reference proteome</keyword>
<dbReference type="RefSeq" id="WP_330929788.1">
    <property type="nucleotide sequence ID" value="NZ_CP119075.1"/>
</dbReference>
<evidence type="ECO:0008006" key="4">
    <source>
        <dbReference type="Google" id="ProtNLM"/>
    </source>
</evidence>
<feature type="chain" id="PRO_5042195770" description="Chalcone isomerase domain-containing protein" evidence="1">
    <location>
        <begin position="21"/>
        <end position="194"/>
    </location>
</feature>
<evidence type="ECO:0000313" key="2">
    <source>
        <dbReference type="EMBL" id="WED63580.1"/>
    </source>
</evidence>
<proteinExistence type="predicted"/>
<evidence type="ECO:0000313" key="3">
    <source>
        <dbReference type="Proteomes" id="UP001218638"/>
    </source>
</evidence>